<dbReference type="AlphaFoldDB" id="A0A939G4T0"/>
<protein>
    <submittedName>
        <fullName evidence="3">Outer membrane beta-barrel protein</fullName>
    </submittedName>
</protein>
<reference evidence="3 4" key="1">
    <citation type="submission" date="2021-03" db="EMBL/GenBank/DDBJ databases">
        <title>Fibrella sp. HMF5036 genome sequencing and assembly.</title>
        <authorList>
            <person name="Kang H."/>
            <person name="Kim H."/>
            <person name="Bae S."/>
            <person name="Joh K."/>
        </authorList>
    </citation>
    <scope>NUCLEOTIDE SEQUENCE [LARGE SCALE GENOMIC DNA]</scope>
    <source>
        <strain evidence="3 4">HMF5036</strain>
    </source>
</reference>
<feature type="region of interest" description="Disordered" evidence="1">
    <location>
        <begin position="231"/>
        <end position="269"/>
    </location>
</feature>
<feature type="compositionally biased region" description="Basic and acidic residues" evidence="1">
    <location>
        <begin position="182"/>
        <end position="194"/>
    </location>
</feature>
<proteinExistence type="predicted"/>
<name>A0A939G4T0_9BACT</name>
<evidence type="ECO:0000256" key="1">
    <source>
        <dbReference type="SAM" id="MobiDB-lite"/>
    </source>
</evidence>
<feature type="transmembrane region" description="Helical" evidence="2">
    <location>
        <begin position="50"/>
        <end position="69"/>
    </location>
</feature>
<evidence type="ECO:0000256" key="2">
    <source>
        <dbReference type="SAM" id="Phobius"/>
    </source>
</evidence>
<comment type="caution">
    <text evidence="3">The sequence shown here is derived from an EMBL/GenBank/DDBJ whole genome shotgun (WGS) entry which is preliminary data.</text>
</comment>
<accession>A0A939G4T0</accession>
<evidence type="ECO:0000313" key="4">
    <source>
        <dbReference type="Proteomes" id="UP000664795"/>
    </source>
</evidence>
<feature type="compositionally biased region" description="Polar residues" evidence="1">
    <location>
        <begin position="251"/>
        <end position="266"/>
    </location>
</feature>
<feature type="compositionally biased region" description="Polar residues" evidence="1">
    <location>
        <begin position="143"/>
        <end position="157"/>
    </location>
</feature>
<dbReference type="RefSeq" id="WP_207335029.1">
    <property type="nucleotide sequence ID" value="NZ_JAFMYU010000005.1"/>
</dbReference>
<evidence type="ECO:0000313" key="3">
    <source>
        <dbReference type="EMBL" id="MBO0931070.1"/>
    </source>
</evidence>
<dbReference type="EMBL" id="JAFMYU010000005">
    <property type="protein sequence ID" value="MBO0931070.1"/>
    <property type="molecule type" value="Genomic_DNA"/>
</dbReference>
<keyword evidence="4" id="KW-1185">Reference proteome</keyword>
<keyword evidence="2" id="KW-0472">Membrane</keyword>
<feature type="region of interest" description="Disordered" evidence="1">
    <location>
        <begin position="83"/>
        <end position="194"/>
    </location>
</feature>
<dbReference type="Proteomes" id="UP000664795">
    <property type="component" value="Unassembled WGS sequence"/>
</dbReference>
<gene>
    <name evidence="3" type="ORF">J2I48_08710</name>
</gene>
<keyword evidence="2" id="KW-0812">Transmembrane</keyword>
<keyword evidence="2" id="KW-1133">Transmembrane helix</keyword>
<organism evidence="3 4">
    <name type="scientific">Fibrella aquatilis</name>
    <dbReference type="NCBI Taxonomy" id="2817059"/>
    <lineage>
        <taxon>Bacteria</taxon>
        <taxon>Pseudomonadati</taxon>
        <taxon>Bacteroidota</taxon>
        <taxon>Cytophagia</taxon>
        <taxon>Cytophagales</taxon>
        <taxon>Spirosomataceae</taxon>
        <taxon>Fibrella</taxon>
    </lineage>
</organism>
<feature type="compositionally biased region" description="Basic and acidic residues" evidence="1">
    <location>
        <begin position="238"/>
        <end position="250"/>
    </location>
</feature>
<feature type="compositionally biased region" description="Basic and acidic residues" evidence="1">
    <location>
        <begin position="133"/>
        <end position="142"/>
    </location>
</feature>
<sequence>MQEWPDDHLDELFRKSTEEFEIPFDPAHWADLSNRLDEQDRQAFYDRWRVWGGAAALTGLLLITFWWAWKVTTVAADPATIANRPTDSRPTPGVVKQPVATPDWAVRSRETTGKWRRRAASNESATTVSPRDLAQKQPDKQAETSAIPTAKLLNNRNLSEDSVRQTQTADAGLATARQTSRALEKRGVDETATDADERVSALNKPGSLARKRLRTTPTTATKRAGTAWMAGVSSSTDKTTHNEHRSDRTPEFTSSTNNVAQRSGGFSDQLPAASQDYLQATAPDNVSMAQPADATTPERLQLGVISPAFSLTAVKVTLASGPQEPEWEAIDQPAKRIAVPRQRLSVMVVYSPDFSAIGLRDFTKPGDNVGLMIQHRLSDRFVVQTGVMYSSKKYQTESEYYVFPWTWTPRPESINSTCTMYDIPINLRYDWLRRPMGDGMPPARWFASAGMTSYFIDHERYVYTYADPTDPAITKNRWMWDNQLAGKPGGRFGFSNLNVSVGYERPLGRHLSWQVEPFMKIPLQQVGFFKVRLLSTGAFIGLKYSL</sequence>